<dbReference type="InterPro" id="IPR036397">
    <property type="entry name" value="RNaseH_sf"/>
</dbReference>
<proteinExistence type="predicted"/>
<evidence type="ECO:0000256" key="1">
    <source>
        <dbReference type="ARBA" id="ARBA00022839"/>
    </source>
</evidence>
<dbReference type="SMART" id="SM00479">
    <property type="entry name" value="EXOIII"/>
    <property type="match status" value="1"/>
</dbReference>
<dbReference type="GO" id="GO:0045004">
    <property type="term" value="P:DNA replication proofreading"/>
    <property type="evidence" value="ECO:0007669"/>
    <property type="project" value="TreeGrafter"/>
</dbReference>
<feature type="domain" description="Exonuclease" evidence="2">
    <location>
        <begin position="71"/>
        <end position="239"/>
    </location>
</feature>
<evidence type="ECO:0000313" key="3">
    <source>
        <dbReference type="EMBL" id="MSB19912.1"/>
    </source>
</evidence>
<comment type="caution">
    <text evidence="3">The sequence shown here is derived from an EMBL/GenBank/DDBJ whole genome shotgun (WGS) entry which is preliminary data.</text>
</comment>
<dbReference type="AlphaFoldDB" id="A0A6I2R9D5"/>
<dbReference type="GO" id="GO:0005829">
    <property type="term" value="C:cytosol"/>
    <property type="evidence" value="ECO:0007669"/>
    <property type="project" value="TreeGrafter"/>
</dbReference>
<dbReference type="Gene3D" id="3.30.420.10">
    <property type="entry name" value="Ribonuclease H-like superfamily/Ribonuclease H"/>
    <property type="match status" value="1"/>
</dbReference>
<name>A0A6I2R9D5_FLAPL</name>
<accession>A0A6I2R9D5</accession>
<keyword evidence="1" id="KW-0378">Hydrolase</keyword>
<dbReference type="GO" id="GO:0003677">
    <property type="term" value="F:DNA binding"/>
    <property type="evidence" value="ECO:0007669"/>
    <property type="project" value="InterPro"/>
</dbReference>
<protein>
    <recommendedName>
        <fullName evidence="2">Exonuclease domain-containing protein</fullName>
    </recommendedName>
</protein>
<gene>
    <name evidence="3" type="ORF">GKE97_10300</name>
</gene>
<dbReference type="GO" id="GO:0008408">
    <property type="term" value="F:3'-5' exonuclease activity"/>
    <property type="evidence" value="ECO:0007669"/>
    <property type="project" value="TreeGrafter"/>
</dbReference>
<dbReference type="Proteomes" id="UP000434475">
    <property type="component" value="Unassembled WGS sequence"/>
</dbReference>
<evidence type="ECO:0000259" key="2">
    <source>
        <dbReference type="SMART" id="SM00479"/>
    </source>
</evidence>
<evidence type="ECO:0000313" key="4">
    <source>
        <dbReference type="Proteomes" id="UP000434475"/>
    </source>
</evidence>
<dbReference type="Pfam" id="PF00929">
    <property type="entry name" value="RNase_T"/>
    <property type="match status" value="1"/>
</dbReference>
<dbReference type="FunFam" id="3.30.420.10:FF:000045">
    <property type="entry name" value="3'-5' exonuclease DinG"/>
    <property type="match status" value="1"/>
</dbReference>
<dbReference type="SUPFAM" id="SSF53098">
    <property type="entry name" value="Ribonuclease H-like"/>
    <property type="match status" value="1"/>
</dbReference>
<keyword evidence="1" id="KW-0269">Exonuclease</keyword>
<reference evidence="3 4" key="1">
    <citation type="journal article" date="2019" name="Nat. Med.">
        <title>A library of human gut bacterial isolates paired with longitudinal multiomics data enables mechanistic microbiome research.</title>
        <authorList>
            <person name="Poyet M."/>
            <person name="Groussin M."/>
            <person name="Gibbons S.M."/>
            <person name="Avila-Pacheco J."/>
            <person name="Jiang X."/>
            <person name="Kearney S.M."/>
            <person name="Perrotta A.R."/>
            <person name="Berdy B."/>
            <person name="Zhao S."/>
            <person name="Lieberman T.D."/>
            <person name="Swanson P.K."/>
            <person name="Smith M."/>
            <person name="Roesemann S."/>
            <person name="Alexander J.E."/>
            <person name="Rich S.A."/>
            <person name="Livny J."/>
            <person name="Vlamakis H."/>
            <person name="Clish C."/>
            <person name="Bullock K."/>
            <person name="Deik A."/>
            <person name="Scott J."/>
            <person name="Pierce K.A."/>
            <person name="Xavier R.J."/>
            <person name="Alm E.J."/>
        </authorList>
    </citation>
    <scope>NUCLEOTIDE SEQUENCE [LARGE SCALE GENOMIC DNA]</scope>
    <source>
        <strain evidence="3 4">BIOML-A2</strain>
    </source>
</reference>
<dbReference type="InterPro" id="IPR013520">
    <property type="entry name" value="Ribonucl_H"/>
</dbReference>
<dbReference type="InterPro" id="IPR012337">
    <property type="entry name" value="RNaseH-like_sf"/>
</dbReference>
<dbReference type="PANTHER" id="PTHR30231:SF37">
    <property type="entry name" value="EXODEOXYRIBONUCLEASE 10"/>
    <property type="match status" value="1"/>
</dbReference>
<keyword evidence="1" id="KW-0540">Nuclease</keyword>
<organism evidence="3 4">
    <name type="scientific">Flavonifractor plautii</name>
    <name type="common">Fusobacterium plautii</name>
    <dbReference type="NCBI Taxonomy" id="292800"/>
    <lineage>
        <taxon>Bacteria</taxon>
        <taxon>Bacillati</taxon>
        <taxon>Bacillota</taxon>
        <taxon>Clostridia</taxon>
        <taxon>Eubacteriales</taxon>
        <taxon>Oscillospiraceae</taxon>
        <taxon>Flavonifractor</taxon>
    </lineage>
</organism>
<dbReference type="GO" id="GO:0003887">
    <property type="term" value="F:DNA-directed DNA polymerase activity"/>
    <property type="evidence" value="ECO:0007669"/>
    <property type="project" value="InterPro"/>
</dbReference>
<dbReference type="InterPro" id="IPR006054">
    <property type="entry name" value="DnaQ"/>
</dbReference>
<dbReference type="CDD" id="cd06127">
    <property type="entry name" value="DEDDh"/>
    <property type="match status" value="1"/>
</dbReference>
<sequence>MSSQPPPPCRFQNKKWCNRIKYNSTPIQAKTKIPKGGGKNKFMATKIGAPKNEFPIKSAESMLPVIAGNTVFVVADTETTGFGAYDDILEIGAVKIDVETHKVIQSFSTYCRMKNHQKVPQKIVDLTGIHTEDVAEAPKIETVLPAFRQFVDGCPIVFHNAAFDWRMLGNKYKLLGTRLNNDVICTMKLFKYLHPEAEASNLDFITKFYGTPIVGHHRAVVDCKWTAAAFCKMRDEVLATGVMPVMNLNMLAGQQSMPAMTMAELNAQCRILRVNGWKKGKVQRIYCTTNLADVCYDLGEHVWNVVRKRTDRDLDINVVSKFILGYLGCSLIEFQEKYAPSA</sequence>
<dbReference type="PANTHER" id="PTHR30231">
    <property type="entry name" value="DNA POLYMERASE III SUBUNIT EPSILON"/>
    <property type="match status" value="1"/>
</dbReference>
<dbReference type="EMBL" id="WKPR01000009">
    <property type="protein sequence ID" value="MSB19912.1"/>
    <property type="molecule type" value="Genomic_DNA"/>
</dbReference>
<dbReference type="NCBIfam" id="TIGR00573">
    <property type="entry name" value="dnaq"/>
    <property type="match status" value="1"/>
</dbReference>